<keyword evidence="1" id="KW-1133">Transmembrane helix</keyword>
<sequence>MEILLSQNPQQCQLFGKLGWLIQGLLGAASFSSLIVKRYTEQNRRTWKIWFMDTSKQGFSAGLLHILNLLISYYIEGKEPGSGQCTWYFLTFVVDIFLGMAIAYILLNSLERCLNGSETLKFKSGFYGEPPSWGLWAYQMWLWLGIILFTKFCLIGTMVVFKSPLRFIGDLFLKPIERFPNFELIMVMIIIPVVMNSLMFWITDSFLKNGEKVVIATETISIELLEKDIDTEENIAINKYQI</sequence>
<evidence type="ECO:0000313" key="2">
    <source>
        <dbReference type="EMBL" id="CAG9323422.1"/>
    </source>
</evidence>
<dbReference type="AlphaFoldDB" id="A0AAU9J8Z6"/>
<feature type="transmembrane region" description="Helical" evidence="1">
    <location>
        <begin position="57"/>
        <end position="75"/>
    </location>
</feature>
<keyword evidence="3" id="KW-1185">Reference proteome</keyword>
<protein>
    <submittedName>
        <fullName evidence="2">Uncharacterized protein</fullName>
    </submittedName>
</protein>
<dbReference type="GO" id="GO:0016020">
    <property type="term" value="C:membrane"/>
    <property type="evidence" value="ECO:0007669"/>
    <property type="project" value="TreeGrafter"/>
</dbReference>
<evidence type="ECO:0000313" key="3">
    <source>
        <dbReference type="Proteomes" id="UP001162131"/>
    </source>
</evidence>
<organism evidence="2 3">
    <name type="scientific">Blepharisma stoltei</name>
    <dbReference type="NCBI Taxonomy" id="1481888"/>
    <lineage>
        <taxon>Eukaryota</taxon>
        <taxon>Sar</taxon>
        <taxon>Alveolata</taxon>
        <taxon>Ciliophora</taxon>
        <taxon>Postciliodesmatophora</taxon>
        <taxon>Heterotrichea</taxon>
        <taxon>Heterotrichida</taxon>
        <taxon>Blepharismidae</taxon>
        <taxon>Blepharisma</taxon>
    </lineage>
</organism>
<name>A0AAU9J8Z6_9CILI</name>
<accession>A0AAU9J8Z6</accession>
<dbReference type="InterPro" id="IPR022127">
    <property type="entry name" value="STIMATE/YPL162C"/>
</dbReference>
<comment type="caution">
    <text evidence="2">The sequence shown here is derived from an EMBL/GenBank/DDBJ whole genome shotgun (WGS) entry which is preliminary data.</text>
</comment>
<evidence type="ECO:0000256" key="1">
    <source>
        <dbReference type="SAM" id="Phobius"/>
    </source>
</evidence>
<keyword evidence="1" id="KW-0472">Membrane</keyword>
<dbReference type="Pfam" id="PF12400">
    <property type="entry name" value="STIMATE"/>
    <property type="match status" value="1"/>
</dbReference>
<keyword evidence="1" id="KW-0812">Transmembrane</keyword>
<feature type="transmembrane region" description="Helical" evidence="1">
    <location>
        <begin position="20"/>
        <end position="36"/>
    </location>
</feature>
<proteinExistence type="predicted"/>
<feature type="transmembrane region" description="Helical" evidence="1">
    <location>
        <begin position="87"/>
        <end position="107"/>
    </location>
</feature>
<dbReference type="Proteomes" id="UP001162131">
    <property type="component" value="Unassembled WGS sequence"/>
</dbReference>
<dbReference type="EMBL" id="CAJZBQ010000034">
    <property type="protein sequence ID" value="CAG9323422.1"/>
    <property type="molecule type" value="Genomic_DNA"/>
</dbReference>
<dbReference type="PANTHER" id="PTHR31735">
    <property type="entry name" value="VACUOLAR MEMBRANE PROTEIN YPL162C"/>
    <property type="match status" value="1"/>
</dbReference>
<reference evidence="2" key="1">
    <citation type="submission" date="2021-09" db="EMBL/GenBank/DDBJ databases">
        <authorList>
            <consortium name="AG Swart"/>
            <person name="Singh M."/>
            <person name="Singh A."/>
            <person name="Seah K."/>
            <person name="Emmerich C."/>
        </authorList>
    </citation>
    <scope>NUCLEOTIDE SEQUENCE</scope>
    <source>
        <strain evidence="2">ATCC30299</strain>
    </source>
</reference>
<gene>
    <name evidence="2" type="ORF">BSTOLATCC_MIC34072</name>
</gene>
<dbReference type="PANTHER" id="PTHR31735:SF1">
    <property type="entry name" value="VACUOLAR MEMBRANE PROTEIN YPL162C"/>
    <property type="match status" value="1"/>
</dbReference>
<feature type="transmembrane region" description="Helical" evidence="1">
    <location>
        <begin position="181"/>
        <end position="202"/>
    </location>
</feature>
<feature type="transmembrane region" description="Helical" evidence="1">
    <location>
        <begin position="141"/>
        <end position="161"/>
    </location>
</feature>